<dbReference type="RefSeq" id="WP_048165777.1">
    <property type="nucleotide sequence ID" value="NZ_CP006019.1"/>
</dbReference>
<keyword evidence="4" id="KW-1185">Reference proteome</keyword>
<dbReference type="HOGENOM" id="CLU_1122656_0_0_2"/>
<dbReference type="KEGG" id="ppac:PAP_09680"/>
<dbReference type="OrthoDB" id="85762at2157"/>
<feature type="transmembrane region" description="Helical" evidence="2">
    <location>
        <begin position="140"/>
        <end position="156"/>
    </location>
</feature>
<feature type="transmembrane region" description="Helical" evidence="2">
    <location>
        <begin position="117"/>
        <end position="134"/>
    </location>
</feature>
<sequence length="242" mass="27193">MKSIELLDQIVQVLKETEKKVEDLSSLSSKNKEKVLKMIREAEENFSALKDEVVIDNEELASFFLKRATKLKNATNNKTIERLGEKEYVKDVRAILRYSKAAPYDFAGYMKYVNRAYKAYVWGLISFFIISGLFPLGFKFTSLLLLIPVLLSLLSLKKRGYTGLMLAFAVTPIPIITGAYAVNYGIHAVGNPEEINAVAQAFGTSLGVAQGIIFLFLLLGLIDVVFLGYATYMFYKHRSAFL</sequence>
<feature type="transmembrane region" description="Helical" evidence="2">
    <location>
        <begin position="212"/>
        <end position="235"/>
    </location>
</feature>
<name>A0A075LVU3_9EURY</name>
<dbReference type="EMBL" id="CP006019">
    <property type="protein sequence ID" value="AIF70311.1"/>
    <property type="molecule type" value="Genomic_DNA"/>
</dbReference>
<reference evidence="3 4" key="2">
    <citation type="journal article" date="2015" name="Genome Announc.">
        <title>Complete Genome Sequence of Hyperthermophilic Piezophilic Archaeon Palaeococcus pacificus DY20341T, Isolated from Deep-Sea Hydrothermal Sediments.</title>
        <authorList>
            <person name="Zeng X."/>
            <person name="Jebbar M."/>
            <person name="Shao Z."/>
        </authorList>
    </citation>
    <scope>NUCLEOTIDE SEQUENCE [LARGE SCALE GENOMIC DNA]</scope>
    <source>
        <strain evidence="3 4">DY20341</strain>
    </source>
</reference>
<protein>
    <recommendedName>
        <fullName evidence="5">Alpha-glucosidase</fullName>
    </recommendedName>
</protein>
<dbReference type="STRING" id="1343739.PAP_09680"/>
<dbReference type="Proteomes" id="UP000027981">
    <property type="component" value="Chromosome"/>
</dbReference>
<accession>A0A075LVU3</accession>
<proteinExistence type="predicted"/>
<evidence type="ECO:0000313" key="4">
    <source>
        <dbReference type="Proteomes" id="UP000027981"/>
    </source>
</evidence>
<evidence type="ECO:0000256" key="1">
    <source>
        <dbReference type="SAM" id="Coils"/>
    </source>
</evidence>
<dbReference type="eggNOG" id="arCOG03820">
    <property type="taxonomic scope" value="Archaea"/>
</dbReference>
<feature type="transmembrane region" description="Helical" evidence="2">
    <location>
        <begin position="163"/>
        <end position="182"/>
    </location>
</feature>
<keyword evidence="2" id="KW-0812">Transmembrane</keyword>
<keyword evidence="2" id="KW-0472">Membrane</keyword>
<evidence type="ECO:0008006" key="5">
    <source>
        <dbReference type="Google" id="ProtNLM"/>
    </source>
</evidence>
<reference evidence="4" key="1">
    <citation type="submission" date="2013-06" db="EMBL/GenBank/DDBJ databases">
        <title>Complete Genome Sequence of Hyperthermophilic Palaeococcus pacificus DY20341T, Isolated from a Deep-Sea Hydrothermal Sediments.</title>
        <authorList>
            <person name="Zeng X."/>
            <person name="Shao Z."/>
        </authorList>
    </citation>
    <scope>NUCLEOTIDE SEQUENCE [LARGE SCALE GENOMIC DNA]</scope>
    <source>
        <strain evidence="4">DY20341</strain>
    </source>
</reference>
<dbReference type="GeneID" id="24843032"/>
<evidence type="ECO:0000256" key="2">
    <source>
        <dbReference type="SAM" id="Phobius"/>
    </source>
</evidence>
<keyword evidence="2" id="KW-1133">Transmembrane helix</keyword>
<keyword evidence="1" id="KW-0175">Coiled coil</keyword>
<organism evidence="3 4">
    <name type="scientific">Palaeococcus pacificus DY20341</name>
    <dbReference type="NCBI Taxonomy" id="1343739"/>
    <lineage>
        <taxon>Archaea</taxon>
        <taxon>Methanobacteriati</taxon>
        <taxon>Methanobacteriota</taxon>
        <taxon>Thermococci</taxon>
        <taxon>Thermococcales</taxon>
        <taxon>Thermococcaceae</taxon>
        <taxon>Palaeococcus</taxon>
    </lineage>
</organism>
<dbReference type="AlphaFoldDB" id="A0A075LVU3"/>
<evidence type="ECO:0000313" key="3">
    <source>
        <dbReference type="EMBL" id="AIF70311.1"/>
    </source>
</evidence>
<feature type="coiled-coil region" evidence="1">
    <location>
        <begin position="7"/>
        <end position="59"/>
    </location>
</feature>
<gene>
    <name evidence="3" type="ORF">PAP_09680</name>
</gene>